<reference evidence="1" key="1">
    <citation type="submission" date="2023-11" db="EMBL/GenBank/DDBJ databases">
        <authorList>
            <person name="Alioto T."/>
            <person name="Alioto T."/>
            <person name="Gomez Garrido J."/>
        </authorList>
    </citation>
    <scope>NUCLEOTIDE SEQUENCE</scope>
</reference>
<keyword evidence="2" id="KW-1185">Reference proteome</keyword>
<proteinExistence type="predicted"/>
<evidence type="ECO:0000313" key="2">
    <source>
        <dbReference type="Proteomes" id="UP001296104"/>
    </source>
</evidence>
<gene>
    <name evidence="1" type="ORF">LECACI_7A007492</name>
</gene>
<dbReference type="AlphaFoldDB" id="A0AAI9EDP1"/>
<comment type="caution">
    <text evidence="1">The sequence shown here is derived from an EMBL/GenBank/DDBJ whole genome shotgun (WGS) entry which is preliminary data.</text>
</comment>
<organism evidence="1 2">
    <name type="scientific">Lecanosticta acicola</name>
    <dbReference type="NCBI Taxonomy" id="111012"/>
    <lineage>
        <taxon>Eukaryota</taxon>
        <taxon>Fungi</taxon>
        <taxon>Dikarya</taxon>
        <taxon>Ascomycota</taxon>
        <taxon>Pezizomycotina</taxon>
        <taxon>Dothideomycetes</taxon>
        <taxon>Dothideomycetidae</taxon>
        <taxon>Mycosphaerellales</taxon>
        <taxon>Mycosphaerellaceae</taxon>
        <taxon>Lecanosticta</taxon>
    </lineage>
</organism>
<sequence length="129" mass="14202">MSQKKLTFYPAQFLRNATPLAVAPAPKRNLRPKINPFLKKRQKVAQASTNQAVWDQNEWADVRGQAEQIELFQTSTCATSQTNITTAGETHLRTILIDPNGVALSSAQKVAFDKARINNTNSPAGMGYS</sequence>
<accession>A0AAI9EDP1</accession>
<protein>
    <submittedName>
        <fullName evidence="1">Uncharacterized protein</fullName>
    </submittedName>
</protein>
<evidence type="ECO:0000313" key="1">
    <source>
        <dbReference type="EMBL" id="CAK4032334.1"/>
    </source>
</evidence>
<name>A0AAI9EDP1_9PEZI</name>
<dbReference type="EMBL" id="CAVMBE010000062">
    <property type="protein sequence ID" value="CAK4032334.1"/>
    <property type="molecule type" value="Genomic_DNA"/>
</dbReference>
<dbReference type="Proteomes" id="UP001296104">
    <property type="component" value="Unassembled WGS sequence"/>
</dbReference>